<dbReference type="Pfam" id="PF22996">
    <property type="entry name" value="C2H2-2nd_BIRD-IDD"/>
    <property type="match status" value="1"/>
</dbReference>
<keyword evidence="1" id="KW-0479">Metal-binding</keyword>
<protein>
    <recommendedName>
        <fullName evidence="9">C2H2-type domain-containing protein</fullName>
    </recommendedName>
</protein>
<dbReference type="PROSITE" id="PS00028">
    <property type="entry name" value="ZINC_FINGER_C2H2_1"/>
    <property type="match status" value="1"/>
</dbReference>
<keyword evidence="6" id="KW-0804">Transcription</keyword>
<feature type="region of interest" description="Disordered" evidence="8">
    <location>
        <begin position="337"/>
        <end position="368"/>
    </location>
</feature>
<keyword evidence="3 7" id="KW-0863">Zinc-finger</keyword>
<dbReference type="FunFam" id="3.30.160.60:FF:000131">
    <property type="entry name" value="protein indeterminate-domain 5, chloroplastic-like"/>
    <property type="match status" value="1"/>
</dbReference>
<dbReference type="InterPro" id="IPR055187">
    <property type="entry name" value="C2CH-3rd_BIRD-IDD"/>
</dbReference>
<comment type="caution">
    <text evidence="10">The sequence shown here is derived from an EMBL/GenBank/DDBJ whole genome shotgun (WGS) entry which is preliminary data.</text>
</comment>
<dbReference type="InterPro" id="IPR031140">
    <property type="entry name" value="IDD1-16"/>
</dbReference>
<evidence type="ECO:0000256" key="2">
    <source>
        <dbReference type="ARBA" id="ARBA00022737"/>
    </source>
</evidence>
<dbReference type="InterPro" id="IPR055186">
    <property type="entry name" value="C2H2-2nd_BIRD-IDD"/>
</dbReference>
<dbReference type="PROSITE" id="PS50157">
    <property type="entry name" value="ZINC_FINGER_C2H2_2"/>
    <property type="match status" value="1"/>
</dbReference>
<dbReference type="GO" id="GO:0003700">
    <property type="term" value="F:DNA-binding transcription factor activity"/>
    <property type="evidence" value="ECO:0007669"/>
    <property type="project" value="TreeGrafter"/>
</dbReference>
<dbReference type="PANTHER" id="PTHR10593">
    <property type="entry name" value="SERINE/THREONINE-PROTEIN KINASE RIO"/>
    <property type="match status" value="1"/>
</dbReference>
<dbReference type="InterPro" id="IPR036236">
    <property type="entry name" value="Znf_C2H2_sf"/>
</dbReference>
<dbReference type="EMBL" id="JAHRHJ020000007">
    <property type="protein sequence ID" value="KAH9309511.1"/>
    <property type="molecule type" value="Genomic_DNA"/>
</dbReference>
<evidence type="ECO:0000256" key="3">
    <source>
        <dbReference type="ARBA" id="ARBA00022771"/>
    </source>
</evidence>
<dbReference type="InterPro" id="IPR055185">
    <property type="entry name" value="C2CH-4th_BIRD-IDD"/>
</dbReference>
<proteinExistence type="predicted"/>
<dbReference type="FunFam" id="3.30.160.60:FF:000554">
    <property type="entry name" value="protein indeterminate-domain 12-like"/>
    <property type="match status" value="1"/>
</dbReference>
<keyword evidence="5" id="KW-0805">Transcription regulation</keyword>
<dbReference type="SMART" id="SM00355">
    <property type="entry name" value="ZnF_C2H2"/>
    <property type="match status" value="3"/>
</dbReference>
<sequence length="618" mass="66152">PEAEVVALSPKTLMATNRFVCEICNKGFQRDQNLQLHRRGHNLPWKLRQRTNKEIKKRVYICPETSCVHHDPSRALGDLTGIKKHFCRKHGEKKWKCDKCSKRYAVQSDWKAHSKTCGTREYRCDCGTLFSRRDSFITHRAFCDALAEESARISGGINAGVGQLHNPLTLGHGVGGGAVPVMGAATPHPQSGPGTRFGGGNPLDAQFNPSVFRQPFGNNGGLNGRPRIPLWLGQGSEDEQPNPNSMDLSPPSFFNKSLLGSSDYVDETQGEKPLSALLTMTSSNTGSLYPSLFTSGSMNGPSPNLGANNDNYGGAGGVSNWTDRSSGVARLSLSTSSGLMTTSSSGNNNTIDGGSHNPSSMYGGGNGHSAQMSATALLQKAAEMGATSTNSSMHRAFVLPGSNSSSMGLGLSWQGTFQDQQRGHGMLNTNIQGGHNSNHFMKPPPEHMTEGGYSYNPSTRPSENAGLHDLMKSLSGSGGGHIGGGSFNSMQSTFSKNMGDSGNFSALNMMPPRANMKDTMQQSFDQRGSVIRPPRAIPPRNEDGSEDGLTRDFLGVGGMQVGGIHGRPPFSHHDQLAATFTSLGSAIDITSFNNHRSENMRMLDGNHGHSPVRSWDAS</sequence>
<evidence type="ECO:0000259" key="9">
    <source>
        <dbReference type="PROSITE" id="PS50157"/>
    </source>
</evidence>
<dbReference type="PANTHER" id="PTHR10593:SF236">
    <property type="entry name" value="PROTEIN INDETERMINATE-DOMAIN 11"/>
    <property type="match status" value="1"/>
</dbReference>
<keyword evidence="11" id="KW-1185">Reference proteome</keyword>
<organism evidence="10 11">
    <name type="scientific">Taxus chinensis</name>
    <name type="common">Chinese yew</name>
    <name type="synonym">Taxus wallichiana var. chinensis</name>
    <dbReference type="NCBI Taxonomy" id="29808"/>
    <lineage>
        <taxon>Eukaryota</taxon>
        <taxon>Viridiplantae</taxon>
        <taxon>Streptophyta</taxon>
        <taxon>Embryophyta</taxon>
        <taxon>Tracheophyta</taxon>
        <taxon>Spermatophyta</taxon>
        <taxon>Pinopsida</taxon>
        <taxon>Pinidae</taxon>
        <taxon>Conifers II</taxon>
        <taxon>Cupressales</taxon>
        <taxon>Taxaceae</taxon>
        <taxon>Taxus</taxon>
    </lineage>
</organism>
<evidence type="ECO:0000313" key="11">
    <source>
        <dbReference type="Proteomes" id="UP000824469"/>
    </source>
</evidence>
<dbReference type="Pfam" id="PF22992">
    <property type="entry name" value="C2CH-4th_BIRD-IDD"/>
    <property type="match status" value="1"/>
</dbReference>
<keyword evidence="2" id="KW-0677">Repeat</keyword>
<feature type="domain" description="C2H2-type" evidence="9">
    <location>
        <begin position="19"/>
        <end position="41"/>
    </location>
</feature>
<evidence type="ECO:0000256" key="1">
    <source>
        <dbReference type="ARBA" id="ARBA00022723"/>
    </source>
</evidence>
<dbReference type="Pfam" id="PF00096">
    <property type="entry name" value="zf-C2H2"/>
    <property type="match status" value="1"/>
</dbReference>
<dbReference type="Proteomes" id="UP000824469">
    <property type="component" value="Unassembled WGS sequence"/>
</dbReference>
<gene>
    <name evidence="10" type="ORF">KI387_037422</name>
</gene>
<dbReference type="AlphaFoldDB" id="A0AA38FSL3"/>
<name>A0AA38FSL3_TAXCH</name>
<reference evidence="10 11" key="1">
    <citation type="journal article" date="2021" name="Nat. Plants">
        <title>The Taxus genome provides insights into paclitaxel biosynthesis.</title>
        <authorList>
            <person name="Xiong X."/>
            <person name="Gou J."/>
            <person name="Liao Q."/>
            <person name="Li Y."/>
            <person name="Zhou Q."/>
            <person name="Bi G."/>
            <person name="Li C."/>
            <person name="Du R."/>
            <person name="Wang X."/>
            <person name="Sun T."/>
            <person name="Guo L."/>
            <person name="Liang H."/>
            <person name="Lu P."/>
            <person name="Wu Y."/>
            <person name="Zhang Z."/>
            <person name="Ro D.K."/>
            <person name="Shang Y."/>
            <person name="Huang S."/>
            <person name="Yan J."/>
        </authorList>
    </citation>
    <scope>NUCLEOTIDE SEQUENCE [LARGE SCALE GENOMIC DNA]</scope>
    <source>
        <strain evidence="10">Ta-2019</strain>
    </source>
</reference>
<dbReference type="GO" id="GO:0005634">
    <property type="term" value="C:nucleus"/>
    <property type="evidence" value="ECO:0007669"/>
    <property type="project" value="TreeGrafter"/>
</dbReference>
<dbReference type="Gene3D" id="3.30.160.60">
    <property type="entry name" value="Classic Zinc Finger"/>
    <property type="match status" value="2"/>
</dbReference>
<dbReference type="Pfam" id="PF22995">
    <property type="entry name" value="C2CH-3rd_BIRD-IDD"/>
    <property type="match status" value="1"/>
</dbReference>
<dbReference type="GO" id="GO:0008270">
    <property type="term" value="F:zinc ion binding"/>
    <property type="evidence" value="ECO:0007669"/>
    <property type="project" value="UniProtKB-KW"/>
</dbReference>
<evidence type="ECO:0000256" key="7">
    <source>
        <dbReference type="PROSITE-ProRule" id="PRU00042"/>
    </source>
</evidence>
<evidence type="ECO:0000256" key="8">
    <source>
        <dbReference type="SAM" id="MobiDB-lite"/>
    </source>
</evidence>
<evidence type="ECO:0000256" key="4">
    <source>
        <dbReference type="ARBA" id="ARBA00022833"/>
    </source>
</evidence>
<accession>A0AA38FSL3</accession>
<keyword evidence="4" id="KW-0862">Zinc</keyword>
<evidence type="ECO:0000256" key="6">
    <source>
        <dbReference type="ARBA" id="ARBA00023163"/>
    </source>
</evidence>
<dbReference type="InterPro" id="IPR013087">
    <property type="entry name" value="Znf_C2H2_type"/>
</dbReference>
<evidence type="ECO:0000313" key="10">
    <source>
        <dbReference type="EMBL" id="KAH9309511.1"/>
    </source>
</evidence>
<feature type="compositionally biased region" description="Low complexity" evidence="8">
    <location>
        <begin position="337"/>
        <end position="355"/>
    </location>
</feature>
<feature type="non-terminal residue" evidence="10">
    <location>
        <position position="1"/>
    </location>
</feature>
<dbReference type="SUPFAM" id="SSF57667">
    <property type="entry name" value="beta-beta-alpha zinc fingers"/>
    <property type="match status" value="1"/>
</dbReference>
<evidence type="ECO:0000256" key="5">
    <source>
        <dbReference type="ARBA" id="ARBA00023015"/>
    </source>
</evidence>